<dbReference type="OrthoDB" id="9784936at2"/>
<evidence type="ECO:0000313" key="2">
    <source>
        <dbReference type="Proteomes" id="UP000003009"/>
    </source>
</evidence>
<reference evidence="1" key="1">
    <citation type="submission" date="2009-04" db="EMBL/GenBank/DDBJ databases">
        <authorList>
            <person name="Weinstock G."/>
            <person name="Sodergren E."/>
            <person name="Clifton S."/>
            <person name="Fulton L."/>
            <person name="Fulton B."/>
            <person name="Courtney L."/>
            <person name="Fronick C."/>
            <person name="Harrison M."/>
            <person name="Strong C."/>
            <person name="Farmer C."/>
            <person name="Delahaunty K."/>
            <person name="Markovic C."/>
            <person name="Hall O."/>
            <person name="Minx P."/>
            <person name="Tomlinson C."/>
            <person name="Mitreva M."/>
            <person name="Nelson J."/>
            <person name="Hou S."/>
            <person name="Wollam A."/>
            <person name="Pepin K.H."/>
            <person name="Johnson M."/>
            <person name="Bhonagiri V."/>
            <person name="Nash W.E."/>
            <person name="Warren W."/>
            <person name="Chinwalla A."/>
            <person name="Mardis E.R."/>
            <person name="Wilson R.K."/>
        </authorList>
    </citation>
    <scope>NUCLEOTIDE SEQUENCE [LARGE SCALE GENOMIC DNA]</scope>
    <source>
        <strain evidence="1">ATCC 51147</strain>
    </source>
</reference>
<dbReference type="RefSeq" id="WP_003794238.1">
    <property type="nucleotide sequence ID" value="NZ_GG665871.1"/>
</dbReference>
<protein>
    <recommendedName>
        <fullName evidence="3">DUF4062 domain-containing protein</fullName>
    </recommendedName>
</protein>
<dbReference type="AlphaFoldDB" id="C4GEV4"/>
<dbReference type="STRING" id="629741.GCWU000324_00663"/>
<comment type="caution">
    <text evidence="1">The sequence shown here is derived from an EMBL/GenBank/DDBJ whole genome shotgun (WGS) entry which is preliminary data.</text>
</comment>
<dbReference type="EMBL" id="ACJW02000002">
    <property type="protein sequence ID" value="EEP68759.1"/>
    <property type="molecule type" value="Genomic_DNA"/>
</dbReference>
<evidence type="ECO:0000313" key="1">
    <source>
        <dbReference type="EMBL" id="EEP68759.1"/>
    </source>
</evidence>
<sequence length="259" mass="29322">MSFDAKVFKILIASPGDVLEEREAITEVIMNWNNINSEQMKTVLLPIKWETHSAPMLGDRPQGVINDQIVNNCDMAIGVFWTRLGSSTGVSESGTAEEIECFIKNRKPVMVYFSSRPIEQSMLDIEQFKALREFEKKMKSIGIVGSYTNIVDFKEKLLNQISINIRQLLNGGSHNNISTPEEVHEKSKEIKKIIKSGKVYMEDYEKDGKIKSFLVKGDTTPIKDKLKAAGGSWNRSLSGWIFPKSLEITVAEIIKKYQQ</sequence>
<dbReference type="HOGENOM" id="CLU_087201_0_0_4"/>
<proteinExistence type="predicted"/>
<name>C4GEV4_9NEIS</name>
<evidence type="ECO:0008006" key="3">
    <source>
        <dbReference type="Google" id="ProtNLM"/>
    </source>
</evidence>
<accession>C4GEV4</accession>
<dbReference type="Proteomes" id="UP000003009">
    <property type="component" value="Unassembled WGS sequence"/>
</dbReference>
<gene>
    <name evidence="1" type="ORF">GCWU000324_00663</name>
</gene>
<dbReference type="GeneID" id="84906989"/>
<organism evidence="1 2">
    <name type="scientific">Kingella oralis ATCC 51147</name>
    <dbReference type="NCBI Taxonomy" id="629741"/>
    <lineage>
        <taxon>Bacteria</taxon>
        <taxon>Pseudomonadati</taxon>
        <taxon>Pseudomonadota</taxon>
        <taxon>Betaproteobacteria</taxon>
        <taxon>Neisseriales</taxon>
        <taxon>Neisseriaceae</taxon>
        <taxon>Kingella</taxon>
    </lineage>
</organism>
<keyword evidence="2" id="KW-1185">Reference proteome</keyword>